<keyword evidence="2" id="KW-1185">Reference proteome</keyword>
<dbReference type="AlphaFoldDB" id="A0AAN7USK0"/>
<comment type="caution">
    <text evidence="1">The sequence shown here is derived from an EMBL/GenBank/DDBJ whole genome shotgun (WGS) entry which is preliminary data.</text>
</comment>
<evidence type="ECO:0000313" key="1">
    <source>
        <dbReference type="EMBL" id="KAK5634843.1"/>
    </source>
</evidence>
<name>A0AAN7USK0_9PEZI</name>
<proteinExistence type="predicted"/>
<dbReference type="Proteomes" id="UP001305414">
    <property type="component" value="Unassembled WGS sequence"/>
</dbReference>
<accession>A0AAN7USK0</accession>
<organism evidence="1 2">
    <name type="scientific">Xylaria bambusicola</name>
    <dbReference type="NCBI Taxonomy" id="326684"/>
    <lineage>
        <taxon>Eukaryota</taxon>
        <taxon>Fungi</taxon>
        <taxon>Dikarya</taxon>
        <taxon>Ascomycota</taxon>
        <taxon>Pezizomycotina</taxon>
        <taxon>Sordariomycetes</taxon>
        <taxon>Xylariomycetidae</taxon>
        <taxon>Xylariales</taxon>
        <taxon>Xylariaceae</taxon>
        <taxon>Xylaria</taxon>
    </lineage>
</organism>
<evidence type="ECO:0000313" key="2">
    <source>
        <dbReference type="Proteomes" id="UP001305414"/>
    </source>
</evidence>
<dbReference type="EMBL" id="JAWHQM010000045">
    <property type="protein sequence ID" value="KAK5634843.1"/>
    <property type="molecule type" value="Genomic_DNA"/>
</dbReference>
<reference evidence="1 2" key="1">
    <citation type="submission" date="2023-10" db="EMBL/GenBank/DDBJ databases">
        <title>Draft genome sequence of Xylaria bambusicola isolate GMP-LS, the root and basal stem rot pathogen of sugarcane in Indonesia.</title>
        <authorList>
            <person name="Selvaraj P."/>
            <person name="Muralishankar V."/>
            <person name="Muruganantham S."/>
            <person name="Sp S."/>
            <person name="Haryani S."/>
            <person name="Lau K.J.X."/>
            <person name="Naqvi N.I."/>
        </authorList>
    </citation>
    <scope>NUCLEOTIDE SEQUENCE [LARGE SCALE GENOMIC DNA]</scope>
    <source>
        <strain evidence="1">GMP-LS</strain>
    </source>
</reference>
<gene>
    <name evidence="1" type="ORF">RRF57_010556</name>
</gene>
<sequence>MDCALIDISSPDSLKRFFNEVILTTESARDWLATHLTVASQLVKADLEVFDPPKIWMSSSIYLIEDTAAFICLASHPESATFSLPSLDTSDIAALLALDINATVGICNT</sequence>
<protein>
    <submittedName>
        <fullName evidence="1">Uncharacterized protein</fullName>
    </submittedName>
</protein>